<reference evidence="7" key="1">
    <citation type="submission" date="2015-07" db="EMBL/GenBank/DDBJ databases">
        <authorList>
            <consortium name="Consortium for Microbial Forensics and Genomics (microFORGE)"/>
            <person name="Knight B.M."/>
            <person name="Roberts D.P."/>
            <person name="Lin D."/>
            <person name="Hari K."/>
            <person name="Fletcher J."/>
            <person name="Melcher U."/>
            <person name="Blagden T."/>
            <person name="Winegar R.A."/>
        </authorList>
    </citation>
    <scope>NUCLEOTIDE SEQUENCE [LARGE SCALE GENOMIC DNA]</scope>
    <source>
        <strain evidence="7">DSM 23493</strain>
    </source>
</reference>
<dbReference type="PANTHER" id="PTHR30580:SF1">
    <property type="entry name" value="COMF OPERON PROTEIN 1"/>
    <property type="match status" value="1"/>
</dbReference>
<dbReference type="SMART" id="SM00490">
    <property type="entry name" value="HELICc"/>
    <property type="match status" value="1"/>
</dbReference>
<evidence type="ECO:0000256" key="2">
    <source>
        <dbReference type="ARBA" id="ARBA00022840"/>
    </source>
</evidence>
<dbReference type="GO" id="GO:0006302">
    <property type="term" value="P:double-strand break repair"/>
    <property type="evidence" value="ECO:0007669"/>
    <property type="project" value="TreeGrafter"/>
</dbReference>
<dbReference type="GeneID" id="96600266"/>
<comment type="caution">
    <text evidence="6">The sequence shown here is derived from an EMBL/GenBank/DDBJ whole genome shotgun (WGS) entry which is preliminary data.</text>
</comment>
<organism evidence="6 7">
    <name type="scientific">Lysinibacillus xylanilyticus</name>
    <dbReference type="NCBI Taxonomy" id="582475"/>
    <lineage>
        <taxon>Bacteria</taxon>
        <taxon>Bacillati</taxon>
        <taxon>Bacillota</taxon>
        <taxon>Bacilli</taxon>
        <taxon>Bacillales</taxon>
        <taxon>Bacillaceae</taxon>
        <taxon>Lysinibacillus</taxon>
    </lineage>
</organism>
<dbReference type="GO" id="GO:0005524">
    <property type="term" value="F:ATP binding"/>
    <property type="evidence" value="ECO:0007669"/>
    <property type="project" value="UniProtKB-KW"/>
</dbReference>
<dbReference type="Proteomes" id="UP000037326">
    <property type="component" value="Unassembled WGS sequence"/>
</dbReference>
<dbReference type="GO" id="GO:0006310">
    <property type="term" value="P:DNA recombination"/>
    <property type="evidence" value="ECO:0007669"/>
    <property type="project" value="TreeGrafter"/>
</dbReference>
<dbReference type="Gene3D" id="3.40.50.300">
    <property type="entry name" value="P-loop containing nucleotide triphosphate hydrolases"/>
    <property type="match status" value="2"/>
</dbReference>
<name>A0A0K9F3J8_9BACI</name>
<sequence>MKYKGWLLPPALRDFHEGRIWLKEYTPFSKEDIEKSINRKYIHVIEGIQKEPHLKCNRCHNENPQRFTTFDCSKCQQQCVYCRHCLNMGRVSSCTQLMIWTGPRAIRIRKHSLKWAGQFTVLQQRAANEMLESVNSKRSHLTHAVCGAGKTELLFPTVNYALEQGLRVCIATPRTDVVLELYPRFQTVFPQTIIHALYGGSPKQEGYAQLVLATTHQLYRFERAFDVMIVDEADAFPYTFDETLQSAVQKAKTANAPIMLVTATPSHKLLTQYQNESYSFIPKRYHNRPLPVPRFHSLWNYEKSLKRGKIPRKLKQWTEERLTRKEPFLLFFPKVELMKIATPLFRLLDGSIVAVHAEDPERKEKVLKLRHEEVPGLLTTTILERGITIRNVQVAVIGAESTIFTSSALIQIAGRVGRNADFADGDVVFFHHGITTEMDDARTKILYYNKKGFSQ</sequence>
<keyword evidence="2" id="KW-0067">ATP-binding</keyword>
<dbReference type="InterPro" id="IPR027417">
    <property type="entry name" value="P-loop_NTPase"/>
</dbReference>
<feature type="domain" description="Helicase C-terminal" evidence="5">
    <location>
        <begin position="309"/>
        <end position="455"/>
    </location>
</feature>
<dbReference type="OrthoDB" id="2077914at2"/>
<dbReference type="EMBL" id="LFXJ01000010">
    <property type="protein sequence ID" value="KMY29169.1"/>
    <property type="molecule type" value="Genomic_DNA"/>
</dbReference>
<feature type="domain" description="Helicase ATP-binding" evidence="4">
    <location>
        <begin position="131"/>
        <end position="283"/>
    </location>
</feature>
<dbReference type="Pfam" id="PF00271">
    <property type="entry name" value="Helicase_C"/>
    <property type="match status" value="1"/>
</dbReference>
<evidence type="ECO:0000256" key="1">
    <source>
        <dbReference type="ARBA" id="ARBA00022741"/>
    </source>
</evidence>
<evidence type="ECO:0000256" key="3">
    <source>
        <dbReference type="ARBA" id="ARBA00023125"/>
    </source>
</evidence>
<gene>
    <name evidence="6" type="ORF">ACZ11_18810</name>
</gene>
<dbReference type="PATRIC" id="fig|582475.4.peg.2827"/>
<dbReference type="GO" id="GO:0006270">
    <property type="term" value="P:DNA replication initiation"/>
    <property type="evidence" value="ECO:0007669"/>
    <property type="project" value="TreeGrafter"/>
</dbReference>
<dbReference type="PANTHER" id="PTHR30580">
    <property type="entry name" value="PRIMOSOMAL PROTEIN N"/>
    <property type="match status" value="1"/>
</dbReference>
<dbReference type="InterPro" id="IPR001650">
    <property type="entry name" value="Helicase_C-like"/>
</dbReference>
<dbReference type="InterPro" id="IPR014001">
    <property type="entry name" value="Helicase_ATP-bd"/>
</dbReference>
<dbReference type="SUPFAM" id="SSF52540">
    <property type="entry name" value="P-loop containing nucleoside triphosphate hydrolases"/>
    <property type="match status" value="1"/>
</dbReference>
<dbReference type="SMART" id="SM00487">
    <property type="entry name" value="DEXDc"/>
    <property type="match status" value="1"/>
</dbReference>
<keyword evidence="1" id="KW-0547">Nucleotide-binding</keyword>
<evidence type="ECO:0000259" key="4">
    <source>
        <dbReference type="PROSITE" id="PS51192"/>
    </source>
</evidence>
<evidence type="ECO:0000259" key="5">
    <source>
        <dbReference type="PROSITE" id="PS51194"/>
    </source>
</evidence>
<dbReference type="PROSITE" id="PS51194">
    <property type="entry name" value="HELICASE_CTER"/>
    <property type="match status" value="1"/>
</dbReference>
<dbReference type="GO" id="GO:0003677">
    <property type="term" value="F:DNA binding"/>
    <property type="evidence" value="ECO:0007669"/>
    <property type="project" value="UniProtKB-KW"/>
</dbReference>
<evidence type="ECO:0000313" key="6">
    <source>
        <dbReference type="EMBL" id="KMY29169.1"/>
    </source>
</evidence>
<dbReference type="AlphaFoldDB" id="A0A0K9F3J8"/>
<proteinExistence type="predicted"/>
<dbReference type="InterPro" id="IPR011545">
    <property type="entry name" value="DEAD/DEAH_box_helicase_dom"/>
</dbReference>
<evidence type="ECO:0000313" key="7">
    <source>
        <dbReference type="Proteomes" id="UP000037326"/>
    </source>
</evidence>
<accession>A0A0K9F3J8</accession>
<dbReference type="CDD" id="cd18785">
    <property type="entry name" value="SF2_C"/>
    <property type="match status" value="1"/>
</dbReference>
<keyword evidence="3" id="KW-0238">DNA-binding</keyword>
<protein>
    <submittedName>
        <fullName evidence="6">Competence protein</fullName>
    </submittedName>
</protein>
<dbReference type="Pfam" id="PF00270">
    <property type="entry name" value="DEAD"/>
    <property type="match status" value="1"/>
</dbReference>
<dbReference type="PROSITE" id="PS51192">
    <property type="entry name" value="HELICASE_ATP_BIND_1"/>
    <property type="match status" value="1"/>
</dbReference>
<dbReference type="RefSeq" id="WP_049668075.1">
    <property type="nucleotide sequence ID" value="NZ_LFXJ01000010.1"/>
</dbReference>
<dbReference type="GO" id="GO:0043138">
    <property type="term" value="F:3'-5' DNA helicase activity"/>
    <property type="evidence" value="ECO:0007669"/>
    <property type="project" value="TreeGrafter"/>
</dbReference>